<dbReference type="Proteomes" id="UP001515480">
    <property type="component" value="Unassembled WGS sequence"/>
</dbReference>
<dbReference type="PANTHER" id="PTHR15020:SF11">
    <property type="entry name" value="OS06G0360300 PROTEIN"/>
    <property type="match status" value="1"/>
</dbReference>
<dbReference type="AlphaFoldDB" id="A0AB34JXU5"/>
<keyword evidence="1" id="KW-0732">Signal</keyword>
<organism evidence="3 4">
    <name type="scientific">Prymnesium parvum</name>
    <name type="common">Toxic golden alga</name>
    <dbReference type="NCBI Taxonomy" id="97485"/>
    <lineage>
        <taxon>Eukaryota</taxon>
        <taxon>Haptista</taxon>
        <taxon>Haptophyta</taxon>
        <taxon>Prymnesiophyceae</taxon>
        <taxon>Prymnesiales</taxon>
        <taxon>Prymnesiaceae</taxon>
        <taxon>Prymnesium</taxon>
    </lineage>
</organism>
<proteinExistence type="predicted"/>
<evidence type="ECO:0000313" key="3">
    <source>
        <dbReference type="EMBL" id="KAL1525773.1"/>
    </source>
</evidence>
<feature type="chain" id="PRO_5044334160" description="NAD(P)-binding domain-containing protein" evidence="1">
    <location>
        <begin position="24"/>
        <end position="319"/>
    </location>
</feature>
<reference evidence="3 4" key="1">
    <citation type="journal article" date="2024" name="Science">
        <title>Giant polyketide synthase enzymes in the biosynthesis of giant marine polyether toxins.</title>
        <authorList>
            <person name="Fallon T.R."/>
            <person name="Shende V.V."/>
            <person name="Wierzbicki I.H."/>
            <person name="Pendleton A.L."/>
            <person name="Watervoot N.F."/>
            <person name="Auber R.P."/>
            <person name="Gonzalez D.J."/>
            <person name="Wisecaver J.H."/>
            <person name="Moore B.S."/>
        </authorList>
    </citation>
    <scope>NUCLEOTIDE SEQUENCE [LARGE SCALE GENOMIC DNA]</scope>
    <source>
        <strain evidence="3 4">12B1</strain>
    </source>
</reference>
<dbReference type="InterPro" id="IPR036291">
    <property type="entry name" value="NAD(P)-bd_dom_sf"/>
</dbReference>
<evidence type="ECO:0000313" key="4">
    <source>
        <dbReference type="Proteomes" id="UP001515480"/>
    </source>
</evidence>
<dbReference type="SUPFAM" id="SSF51735">
    <property type="entry name" value="NAD(P)-binding Rossmann-fold domains"/>
    <property type="match status" value="1"/>
</dbReference>
<evidence type="ECO:0000259" key="2">
    <source>
        <dbReference type="Pfam" id="PF13460"/>
    </source>
</evidence>
<comment type="caution">
    <text evidence="3">The sequence shown here is derived from an EMBL/GenBank/DDBJ whole genome shotgun (WGS) entry which is preliminary data.</text>
</comment>
<keyword evidence="4" id="KW-1185">Reference proteome</keyword>
<accession>A0AB34JXU5</accession>
<feature type="domain" description="NAD(P)-binding" evidence="2">
    <location>
        <begin position="124"/>
        <end position="288"/>
    </location>
</feature>
<feature type="signal peptide" evidence="1">
    <location>
        <begin position="1"/>
        <end position="23"/>
    </location>
</feature>
<dbReference type="Gene3D" id="3.40.50.720">
    <property type="entry name" value="NAD(P)-binding Rossmann-like Domain"/>
    <property type="match status" value="1"/>
</dbReference>
<dbReference type="InterPro" id="IPR016040">
    <property type="entry name" value="NAD(P)-bd_dom"/>
</dbReference>
<dbReference type="PANTHER" id="PTHR15020">
    <property type="entry name" value="FLAVIN REDUCTASE-RELATED"/>
    <property type="match status" value="1"/>
</dbReference>
<gene>
    <name evidence="3" type="ORF">AB1Y20_020616</name>
</gene>
<evidence type="ECO:0000256" key="1">
    <source>
        <dbReference type="SAM" id="SignalP"/>
    </source>
</evidence>
<protein>
    <recommendedName>
        <fullName evidence="2">NAD(P)-binding domain-containing protein</fullName>
    </recommendedName>
</protein>
<sequence length="319" mass="32456">MLALLAMALPFASALVIPAGARAAPHGPRATTSMSATRREFGLGAAAAALAAGLPLRASAHEIKTVLVAGATGQTGRRVLSRLAGAGNLVVSGGVRNPASASKALAEASITVRGAMVQQVGVVDTAGVTLTKLDVVKDSVATLTESLKGIDALVIATGFVPGNPFDMKKDARAVDNLGTIALVDAAKAAGVAKVVLVSSILTNGRNWGQEKSPGFVVTNAFGGVLDEKLVAENYLRSSGLDYTIVRPGGLKSTPPSGTLVVSAEDTLNSGEISRDLVADVCVAALFDPNASNKVVEIFESDTPGAVAPPKDKWFYGLKM</sequence>
<dbReference type="EMBL" id="JBGBPQ010000004">
    <property type="protein sequence ID" value="KAL1525773.1"/>
    <property type="molecule type" value="Genomic_DNA"/>
</dbReference>
<dbReference type="Pfam" id="PF13460">
    <property type="entry name" value="NAD_binding_10"/>
    <property type="match status" value="1"/>
</dbReference>
<name>A0AB34JXU5_PRYPA</name>